<dbReference type="Pfam" id="PF00550">
    <property type="entry name" value="PP-binding"/>
    <property type="match status" value="1"/>
</dbReference>
<dbReference type="CDD" id="cd05930">
    <property type="entry name" value="A_NRPS"/>
    <property type="match status" value="1"/>
</dbReference>
<name>A0ABT1I172_STRSD</name>
<dbReference type="Gene3D" id="3.40.50.12780">
    <property type="entry name" value="N-terminal domain of ligase-like"/>
    <property type="match status" value="1"/>
</dbReference>
<dbReference type="InterPro" id="IPR010071">
    <property type="entry name" value="AA_adenyl_dom"/>
</dbReference>
<feature type="region of interest" description="Disordered" evidence="1">
    <location>
        <begin position="132"/>
        <end position="173"/>
    </location>
</feature>
<dbReference type="Gene3D" id="3.40.50.1820">
    <property type="entry name" value="alpha/beta hydrolase"/>
    <property type="match status" value="1"/>
</dbReference>
<dbReference type="PROSITE" id="PS00141">
    <property type="entry name" value="ASP_PROTEASE"/>
    <property type="match status" value="1"/>
</dbReference>
<feature type="region of interest" description="Disordered" evidence="1">
    <location>
        <begin position="632"/>
        <end position="676"/>
    </location>
</feature>
<feature type="compositionally biased region" description="Gly residues" evidence="1">
    <location>
        <begin position="635"/>
        <end position="651"/>
    </location>
</feature>
<organism evidence="3 4">
    <name type="scientific">Streptoalloteichus tenebrarius (strain ATCC 17920 / DSM 40477 / JCM 4838 / CBS 697.72 / NBRC 16177 / NCIMB 11028 / NRRL B-12390 / A12253. 1 / ISP 5477)</name>
    <name type="common">Streptomyces tenebrarius</name>
    <dbReference type="NCBI Taxonomy" id="1933"/>
    <lineage>
        <taxon>Bacteria</taxon>
        <taxon>Bacillati</taxon>
        <taxon>Actinomycetota</taxon>
        <taxon>Actinomycetes</taxon>
        <taxon>Pseudonocardiales</taxon>
        <taxon>Pseudonocardiaceae</taxon>
        <taxon>Streptoalloteichus</taxon>
    </lineage>
</organism>
<dbReference type="InterPro" id="IPR009081">
    <property type="entry name" value="PP-bd_ACP"/>
</dbReference>
<dbReference type="InterPro" id="IPR042099">
    <property type="entry name" value="ANL_N_sf"/>
</dbReference>
<dbReference type="InterPro" id="IPR045851">
    <property type="entry name" value="AMP-bd_C_sf"/>
</dbReference>
<proteinExistence type="predicted"/>
<dbReference type="Pfam" id="PF00501">
    <property type="entry name" value="AMP-binding"/>
    <property type="match status" value="1"/>
</dbReference>
<dbReference type="PROSITE" id="PS50075">
    <property type="entry name" value="CARRIER"/>
    <property type="match status" value="1"/>
</dbReference>
<evidence type="ECO:0000313" key="3">
    <source>
        <dbReference type="EMBL" id="MCP2261519.1"/>
    </source>
</evidence>
<dbReference type="InterPro" id="IPR036736">
    <property type="entry name" value="ACP-like_sf"/>
</dbReference>
<evidence type="ECO:0000313" key="4">
    <source>
        <dbReference type="Proteomes" id="UP001205311"/>
    </source>
</evidence>
<dbReference type="InterPro" id="IPR029058">
    <property type="entry name" value="AB_hydrolase_fold"/>
</dbReference>
<dbReference type="InterPro" id="IPR020845">
    <property type="entry name" value="AMP-binding_CS"/>
</dbReference>
<comment type="caution">
    <text evidence="3">The sequence shown here is derived from an EMBL/GenBank/DDBJ whole genome shotgun (WGS) entry which is preliminary data.</text>
</comment>
<gene>
    <name evidence="3" type="ORF">LX15_005245</name>
</gene>
<feature type="compositionally biased region" description="Acidic residues" evidence="1">
    <location>
        <begin position="156"/>
        <end position="165"/>
    </location>
</feature>
<dbReference type="SUPFAM" id="SSF56801">
    <property type="entry name" value="Acetyl-CoA synthetase-like"/>
    <property type="match status" value="1"/>
</dbReference>
<dbReference type="PANTHER" id="PTHR45527:SF1">
    <property type="entry name" value="FATTY ACID SYNTHASE"/>
    <property type="match status" value="1"/>
</dbReference>
<keyword evidence="4" id="KW-1185">Reference proteome</keyword>
<accession>A0ABT1I172</accession>
<dbReference type="Proteomes" id="UP001205311">
    <property type="component" value="Unassembled WGS sequence"/>
</dbReference>
<evidence type="ECO:0000256" key="1">
    <source>
        <dbReference type="SAM" id="MobiDB-lite"/>
    </source>
</evidence>
<dbReference type="EMBL" id="JAMTCP010000043">
    <property type="protein sequence ID" value="MCP2261519.1"/>
    <property type="molecule type" value="Genomic_DNA"/>
</dbReference>
<reference evidence="3 4" key="1">
    <citation type="submission" date="2022-06" db="EMBL/GenBank/DDBJ databases">
        <title>Genomic Encyclopedia of Archaeal and Bacterial Type Strains, Phase II (KMG-II): from individual species to whole genera.</title>
        <authorList>
            <person name="Goeker M."/>
        </authorList>
    </citation>
    <scope>NUCLEOTIDE SEQUENCE [LARGE SCALE GENOMIC DNA]</scope>
    <source>
        <strain evidence="3 4">DSM 40477</strain>
    </source>
</reference>
<dbReference type="Gene3D" id="3.30.300.30">
    <property type="match status" value="1"/>
</dbReference>
<protein>
    <submittedName>
        <fullName evidence="3">Amino acid adenylation domain-containing protein</fullName>
    </submittedName>
</protein>
<dbReference type="RefSeq" id="WP_253672425.1">
    <property type="nucleotide sequence ID" value="NZ_JAMTCP010000043.1"/>
</dbReference>
<feature type="domain" description="Carrier" evidence="2">
    <location>
        <begin position="560"/>
        <end position="635"/>
    </location>
</feature>
<sequence length="676" mass="70974">MGAGTELGPGGAHELVERWAALAPDRPALVHAGREVGYGELDTRAARLAARLRAHGVGPEVVVALLVDRPVELVVAVLAVWKAGGAYVPLTRAQPASRTAMALADTGAAVLVADQDPPVALPGHVRHVVRLDRGDGATEPTEPTEPDGPDGSGQPDEPEGTDEPDASPAADAVKPRVSGRNLAYVLYTSGSTGTPKGVLVEHAGVVNLAVGLASRFGDLAGARVLRFAPITFDASVWELAMSLLNGGTLCLPSAGSSLTGADLARALREHRATHFSASPSLLASLPATDPPPVATLVAGGEALPEFLVRRWAGRVRLFNAYGPTEATVSATAGRCADQPGKPTLGAVLPGVALYVLDEAGRPSAPGAIGELYVGGAGVARGYLNRPDLTALRFLPDPFSCRPGARMYRTGDLGRRRPDGQVEFVGRVDHQIKVRGFRVEPGEVEEALRAHPHVANAVVTTTDAVVTTRDAVVTTRDGVVTTRDGVADHRRLVAYLEVPDRRPVPVPELRAFLATRLPDYLVPSVFVALDRLPLTPHGKVDRAALPAPGASRPPLGHDYAPPRGDTERALARLWARVLGLDRVGATDDFFALGGTSLDLARLREEISARWRARVSTADLVRAHNVRLLAARLDGVDGPGGADGPAVPGGGRSGADVPPVRDHRARTSQRLRARRRKG</sequence>
<feature type="compositionally biased region" description="Basic residues" evidence="1">
    <location>
        <begin position="661"/>
        <end position="676"/>
    </location>
</feature>
<dbReference type="PANTHER" id="PTHR45527">
    <property type="entry name" value="NONRIBOSOMAL PEPTIDE SYNTHETASE"/>
    <property type="match status" value="1"/>
</dbReference>
<dbReference type="PROSITE" id="PS00455">
    <property type="entry name" value="AMP_BINDING"/>
    <property type="match status" value="1"/>
</dbReference>
<dbReference type="SUPFAM" id="SSF47336">
    <property type="entry name" value="ACP-like"/>
    <property type="match status" value="1"/>
</dbReference>
<evidence type="ECO:0000259" key="2">
    <source>
        <dbReference type="PROSITE" id="PS50075"/>
    </source>
</evidence>
<dbReference type="InterPro" id="IPR001969">
    <property type="entry name" value="Aspartic_peptidase_AS"/>
</dbReference>
<dbReference type="InterPro" id="IPR000873">
    <property type="entry name" value="AMP-dep_synth/lig_dom"/>
</dbReference>
<dbReference type="NCBIfam" id="TIGR01733">
    <property type="entry name" value="AA-adenyl-dom"/>
    <property type="match status" value="1"/>
</dbReference>